<feature type="transmembrane region" description="Helical" evidence="5">
    <location>
        <begin position="921"/>
        <end position="941"/>
    </location>
</feature>
<dbReference type="InterPro" id="IPR013148">
    <property type="entry name" value="Glyco_hydro_32_N"/>
</dbReference>
<feature type="domain" description="Glycosyl hydrolase family 32 N-terminal" evidence="7">
    <location>
        <begin position="65"/>
        <end position="295"/>
    </location>
</feature>
<proteinExistence type="inferred from homology"/>
<comment type="caution">
    <text evidence="9">The sequence shown here is derived from an EMBL/GenBank/DDBJ whole genome shotgun (WGS) entry which is preliminary data.</text>
</comment>
<dbReference type="EMBL" id="MSRR01000009">
    <property type="protein sequence ID" value="OMG37237.1"/>
    <property type="molecule type" value="Genomic_DNA"/>
</dbReference>
<evidence type="ECO:0000256" key="3">
    <source>
        <dbReference type="ARBA" id="ARBA00023295"/>
    </source>
</evidence>
<dbReference type="PANTHER" id="PTHR42800">
    <property type="entry name" value="EXOINULINASE INUD (AFU_ORTHOLOGUE AFUA_5G00480)"/>
    <property type="match status" value="1"/>
</dbReference>
<dbReference type="InterPro" id="IPR013320">
    <property type="entry name" value="ConA-like_dom_sf"/>
</dbReference>
<evidence type="ECO:0000259" key="7">
    <source>
        <dbReference type="Pfam" id="PF00251"/>
    </source>
</evidence>
<dbReference type="SUPFAM" id="SSF49899">
    <property type="entry name" value="Concanavalin A-like lectins/glucanases"/>
    <property type="match status" value="1"/>
</dbReference>
<keyword evidence="5" id="KW-0812">Transmembrane</keyword>
<dbReference type="GO" id="GO:0005737">
    <property type="term" value="C:cytoplasm"/>
    <property type="evidence" value="ECO:0007669"/>
    <property type="project" value="TreeGrafter"/>
</dbReference>
<evidence type="ECO:0000259" key="8">
    <source>
        <dbReference type="Pfam" id="PF08244"/>
    </source>
</evidence>
<organism evidence="9 10">
    <name type="scientific">Actinomyces naeslundii</name>
    <dbReference type="NCBI Taxonomy" id="1655"/>
    <lineage>
        <taxon>Bacteria</taxon>
        <taxon>Bacillati</taxon>
        <taxon>Actinomycetota</taxon>
        <taxon>Actinomycetes</taxon>
        <taxon>Actinomycetales</taxon>
        <taxon>Actinomycetaceae</taxon>
        <taxon>Actinomyces</taxon>
    </lineage>
</organism>
<accession>A0A854D8D1</accession>
<protein>
    <recommendedName>
        <fullName evidence="11">Glycosyl hydrolase family 32</fullName>
    </recommendedName>
</protein>
<dbReference type="SUPFAM" id="SSF75005">
    <property type="entry name" value="Arabinanase/levansucrase/invertase"/>
    <property type="match status" value="2"/>
</dbReference>
<feature type="signal peptide" evidence="6">
    <location>
        <begin position="1"/>
        <end position="30"/>
    </location>
</feature>
<dbReference type="CDD" id="cd18622">
    <property type="entry name" value="GH32_Inu-like"/>
    <property type="match status" value="1"/>
</dbReference>
<dbReference type="AlphaFoldDB" id="A0A854D8D1"/>
<dbReference type="GeneID" id="64256382"/>
<dbReference type="PROSITE" id="PS00609">
    <property type="entry name" value="GLYCOSYL_HYDROL_F32"/>
    <property type="match status" value="1"/>
</dbReference>
<feature type="region of interest" description="Disordered" evidence="4">
    <location>
        <begin position="863"/>
        <end position="911"/>
    </location>
</feature>
<dbReference type="Pfam" id="PF00251">
    <property type="entry name" value="Glyco_hydro_32N"/>
    <property type="match status" value="2"/>
</dbReference>
<dbReference type="Proteomes" id="UP000187035">
    <property type="component" value="Unassembled WGS sequence"/>
</dbReference>
<feature type="compositionally biased region" description="Low complexity" evidence="4">
    <location>
        <begin position="891"/>
        <end position="907"/>
    </location>
</feature>
<keyword evidence="6" id="KW-0732">Signal</keyword>
<feature type="chain" id="PRO_5032767760" description="Glycosyl hydrolase family 32" evidence="6">
    <location>
        <begin position="31"/>
        <end position="948"/>
    </location>
</feature>
<keyword evidence="3" id="KW-0326">Glycosidase</keyword>
<evidence type="ECO:0000313" key="10">
    <source>
        <dbReference type="Proteomes" id="UP000187035"/>
    </source>
</evidence>
<feature type="domain" description="Glycosyl hydrolase family 32 N-terminal" evidence="7">
    <location>
        <begin position="614"/>
        <end position="693"/>
    </location>
</feature>
<dbReference type="InterPro" id="IPR018053">
    <property type="entry name" value="Glyco_hydro_32_AS"/>
</dbReference>
<evidence type="ECO:0000313" key="9">
    <source>
        <dbReference type="EMBL" id="OMG37237.1"/>
    </source>
</evidence>
<evidence type="ECO:0000256" key="6">
    <source>
        <dbReference type="SAM" id="SignalP"/>
    </source>
</evidence>
<evidence type="ECO:0000256" key="4">
    <source>
        <dbReference type="SAM" id="MobiDB-lite"/>
    </source>
</evidence>
<sequence>MSRITRPLSALAAFCLLAAGSTLVSMPAAATGQVRPDARLVPSAPLAPAAPNADQAGEQWRPQAHYTPQKNWMNDPNGLVYYDGEYHMFYQYNPEGSDWGNMSWGHAVSKDLVHWEELGVAIPHTSQYGVFSGSAVIDTKNTSGLGSPDNPAMVAVWTRADVGGNQSQSLAYSTDKGRTWKLYNNGDPVLDIGSNEFRDPKVFWDETSGRWTMVVSHATEHRISFYSSPDLIHWTEQSSFGGEGITSAVWECPDFFPLPVDGNSKEVKWVLVVTVADSAQYFVGSWDGSTFTPDEIPHYTGEEGTTLADFENGYAGWKADGAAFGSGPATGDLPGHQGKAYVDSFGSGDADTGTLTSDEFTVSSSYINLRTAGGKHPYNPEATGDNGGGKLLAGFDGSWDGWTVAGTAFGTTPPQGATPGQQPLVNHSSAGLINTYFDVSNGQGADATTGTATSPTFTIDSAYLNLLMGGGNNPRPEGGADGGSGATVVELVVDGKVVRTATGRNLEELNWQSWDVSDLKGKSAQIVVTDTATGGWGHILLDEVRASDAKASPFADNTSVNLVVDGKVVASATGNNSGTLDWTSMDVSAYKGRKARLVIEDHNGNAEDWGHLMVDQIVQSDTKAFSGADVVPRLDYGKDYYAAVTWNNAPDGKRYQVGWMSNWAYVRDLPTTTWRTAMSTVREMGLTRVDGKLRLTAQPVTALESLRTGQELTRKDADIPAGDTSLGQAAQGTSLDISVDLSPGTSSFAGLKVLDNGEQYTLVGYDAKAKQLVVDRTHSGVTDFSPKFPDRATAPLSPDSKGQVHLRIVVDAHSVEVFAADGTSVITETVYPKQGATNVSLHAEGGTARLSSLSLWHLGAAKDAGGAAEGPDSPGPGQPAVQRQRHGQDGAQAVAQAASASPVPAAAGRGRSGGFPLARTGTSLTLGVLGAAAAAIGAYVLRLRRRQA</sequence>
<dbReference type="InterPro" id="IPR023296">
    <property type="entry name" value="Glyco_hydro_beta-prop_sf"/>
</dbReference>
<evidence type="ECO:0008006" key="11">
    <source>
        <dbReference type="Google" id="ProtNLM"/>
    </source>
</evidence>
<evidence type="ECO:0000256" key="5">
    <source>
        <dbReference type="SAM" id="Phobius"/>
    </source>
</evidence>
<feature type="domain" description="Glycosyl hydrolase family 32 C-terminal" evidence="8">
    <location>
        <begin position="703"/>
        <end position="857"/>
    </location>
</feature>
<dbReference type="InterPro" id="IPR013189">
    <property type="entry name" value="Glyco_hydro_32_C"/>
</dbReference>
<comment type="similarity">
    <text evidence="1">Belongs to the glycosyl hydrolase 32 family.</text>
</comment>
<reference evidence="9 10" key="1">
    <citation type="submission" date="2016-12" db="EMBL/GenBank/DDBJ databases">
        <title>Genomic comparison of strains in the 'Actinomyces naeslundii' group.</title>
        <authorList>
            <person name="Mughal S.R."/>
            <person name="Do T."/>
            <person name="Gilbert S.C."/>
            <person name="Witherden E.A."/>
            <person name="Didelot X."/>
            <person name="Beighton D."/>
        </authorList>
    </citation>
    <scope>NUCLEOTIDE SEQUENCE [LARGE SCALE GENOMIC DNA]</scope>
    <source>
        <strain evidence="9 10">NCTC 10301</strain>
    </source>
</reference>
<dbReference type="RefSeq" id="WP_076142610.1">
    <property type="nucleotide sequence ID" value="NZ_CP066049.1"/>
</dbReference>
<dbReference type="GO" id="GO:0005987">
    <property type="term" value="P:sucrose catabolic process"/>
    <property type="evidence" value="ECO:0007669"/>
    <property type="project" value="TreeGrafter"/>
</dbReference>
<dbReference type="PANTHER" id="PTHR42800:SF1">
    <property type="entry name" value="EXOINULINASE INUD (AFU_ORTHOLOGUE AFUA_5G00480)"/>
    <property type="match status" value="1"/>
</dbReference>
<dbReference type="SMART" id="SM00640">
    <property type="entry name" value="Glyco_32"/>
    <property type="match status" value="1"/>
</dbReference>
<dbReference type="GO" id="GO:0004575">
    <property type="term" value="F:sucrose alpha-glucosidase activity"/>
    <property type="evidence" value="ECO:0007669"/>
    <property type="project" value="TreeGrafter"/>
</dbReference>
<evidence type="ECO:0000256" key="1">
    <source>
        <dbReference type="ARBA" id="ARBA00009902"/>
    </source>
</evidence>
<dbReference type="Gene3D" id="2.115.10.20">
    <property type="entry name" value="Glycosyl hydrolase domain, family 43"/>
    <property type="match status" value="2"/>
</dbReference>
<dbReference type="InterPro" id="IPR001362">
    <property type="entry name" value="Glyco_hydro_32"/>
</dbReference>
<keyword evidence="5" id="KW-0472">Membrane</keyword>
<keyword evidence="2" id="KW-0378">Hydrolase</keyword>
<name>A0A854D8D1_ACTNA</name>
<dbReference type="Pfam" id="PF08244">
    <property type="entry name" value="Glyco_hydro_32C"/>
    <property type="match status" value="1"/>
</dbReference>
<evidence type="ECO:0000256" key="2">
    <source>
        <dbReference type="ARBA" id="ARBA00022801"/>
    </source>
</evidence>
<gene>
    <name evidence="9" type="ORF">BKH33_05025</name>
</gene>
<dbReference type="Gene3D" id="2.60.120.560">
    <property type="entry name" value="Exo-inulinase, domain 1"/>
    <property type="match status" value="1"/>
</dbReference>
<keyword evidence="5" id="KW-1133">Transmembrane helix</keyword>